<keyword evidence="8" id="KW-1185">Reference proteome</keyword>
<comment type="caution">
    <text evidence="6">Lacks conserved residue(s) required for the propagation of feature annotation.</text>
</comment>
<gene>
    <name evidence="6" type="primary">menG</name>
    <name evidence="7" type="ORF">U473_06115</name>
</gene>
<reference evidence="7 8" key="1">
    <citation type="submission" date="2016-02" db="EMBL/GenBank/DDBJ databases">
        <title>Draft Genome for Tepidibacillus decaturensis nov. sp. Strain Z9, an Anaerobic, Moderately Thermophilic and Heterotrophic Bacterium from Deep Subsurface of the Illinois Basin, USA.</title>
        <authorList>
            <person name="Dong Y."/>
            <person name="Chang J.Y."/>
            <person name="Sanford R."/>
            <person name="Fouke B.W."/>
        </authorList>
    </citation>
    <scope>NUCLEOTIDE SEQUENCE [LARGE SCALE GENOMIC DNA]</scope>
    <source>
        <strain evidence="7 8">Z9</strain>
    </source>
</reference>
<evidence type="ECO:0000256" key="6">
    <source>
        <dbReference type="HAMAP-Rule" id="MF_01813"/>
    </source>
</evidence>
<dbReference type="PROSITE" id="PS01184">
    <property type="entry name" value="UBIE_2"/>
    <property type="match status" value="1"/>
</dbReference>
<keyword evidence="4 6" id="KW-0949">S-adenosyl-L-methionine</keyword>
<evidence type="ECO:0000256" key="2">
    <source>
        <dbReference type="ARBA" id="ARBA00022603"/>
    </source>
</evidence>
<keyword evidence="3 6" id="KW-0808">Transferase</keyword>
<dbReference type="GO" id="GO:0043770">
    <property type="term" value="F:demethylmenaquinone methyltransferase activity"/>
    <property type="evidence" value="ECO:0007669"/>
    <property type="project" value="UniProtKB-UniRule"/>
</dbReference>
<accession>A0A135L7P2</accession>
<feature type="binding site" evidence="6">
    <location>
        <position position="79"/>
    </location>
    <ligand>
        <name>S-adenosyl-L-methionine</name>
        <dbReference type="ChEBI" id="CHEBI:59789"/>
    </ligand>
</feature>
<dbReference type="GO" id="GO:0009234">
    <property type="term" value="P:menaquinone biosynthetic process"/>
    <property type="evidence" value="ECO:0007669"/>
    <property type="project" value="UniProtKB-UniRule"/>
</dbReference>
<comment type="caution">
    <text evidence="7">The sequence shown here is derived from an EMBL/GenBank/DDBJ whole genome shotgun (WGS) entry which is preliminary data.</text>
</comment>
<dbReference type="PANTHER" id="PTHR43591:SF24">
    <property type="entry name" value="2-METHOXY-6-POLYPRENYL-1,4-BENZOQUINOL METHYLASE, MITOCHONDRIAL"/>
    <property type="match status" value="1"/>
</dbReference>
<comment type="function">
    <text evidence="5 6">Methyltransferase required for the conversion of demethylmenaquinol (DMKH2) to menaquinol (MKH2).</text>
</comment>
<dbReference type="EC" id="2.1.1.163" evidence="6"/>
<evidence type="ECO:0000313" key="8">
    <source>
        <dbReference type="Proteomes" id="UP000070352"/>
    </source>
</evidence>
<comment type="similarity">
    <text evidence="6">Belongs to the class I-like SAM-binding methyltransferase superfamily. MenG/UbiE family.</text>
</comment>
<protein>
    <recommendedName>
        <fullName evidence="6">Demethylmenaquinone methyltransferase</fullName>
        <ecNumber evidence="6">2.1.1.163</ecNumber>
    </recommendedName>
</protein>
<name>A0A135L7P2_9BACI</name>
<dbReference type="AlphaFoldDB" id="A0A135L7P2"/>
<dbReference type="GO" id="GO:0032259">
    <property type="term" value="P:methylation"/>
    <property type="evidence" value="ECO:0007669"/>
    <property type="project" value="UniProtKB-KW"/>
</dbReference>
<dbReference type="PROSITE" id="PS01183">
    <property type="entry name" value="UBIE_1"/>
    <property type="match status" value="1"/>
</dbReference>
<keyword evidence="2 6" id="KW-0489">Methyltransferase</keyword>
<dbReference type="NCBIfam" id="TIGR01934">
    <property type="entry name" value="MenG_MenH_UbiE"/>
    <property type="match status" value="1"/>
</dbReference>
<comment type="pathway">
    <text evidence="6">Quinol/quinone metabolism; menaquinone biosynthesis; menaquinol from 1,4-dihydroxy-2-naphthoate: step 2/2.</text>
</comment>
<dbReference type="InterPro" id="IPR004033">
    <property type="entry name" value="UbiE/COQ5_MeTrFase"/>
</dbReference>
<feature type="binding site" evidence="6">
    <location>
        <position position="59"/>
    </location>
    <ligand>
        <name>S-adenosyl-L-methionine</name>
        <dbReference type="ChEBI" id="CHEBI:59789"/>
    </ligand>
</feature>
<comment type="catalytic activity">
    <reaction evidence="6">
        <text>a 2-demethylmenaquinol + S-adenosyl-L-methionine = a menaquinol + S-adenosyl-L-homocysteine + H(+)</text>
        <dbReference type="Rhea" id="RHEA:42640"/>
        <dbReference type="Rhea" id="RHEA-COMP:9539"/>
        <dbReference type="Rhea" id="RHEA-COMP:9563"/>
        <dbReference type="ChEBI" id="CHEBI:15378"/>
        <dbReference type="ChEBI" id="CHEBI:18151"/>
        <dbReference type="ChEBI" id="CHEBI:55437"/>
        <dbReference type="ChEBI" id="CHEBI:57856"/>
        <dbReference type="ChEBI" id="CHEBI:59789"/>
        <dbReference type="EC" id="2.1.1.163"/>
    </reaction>
</comment>
<dbReference type="CDD" id="cd02440">
    <property type="entry name" value="AdoMet_MTases"/>
    <property type="match status" value="1"/>
</dbReference>
<dbReference type="Gene3D" id="3.40.50.150">
    <property type="entry name" value="Vaccinia Virus protein VP39"/>
    <property type="match status" value="1"/>
</dbReference>
<feature type="binding site" evidence="6">
    <location>
        <begin position="107"/>
        <end position="108"/>
    </location>
    <ligand>
        <name>S-adenosyl-L-methionine</name>
        <dbReference type="ChEBI" id="CHEBI:59789"/>
    </ligand>
</feature>
<evidence type="ECO:0000256" key="3">
    <source>
        <dbReference type="ARBA" id="ARBA00022679"/>
    </source>
</evidence>
<evidence type="ECO:0000256" key="1">
    <source>
        <dbReference type="ARBA" id="ARBA00022428"/>
    </source>
</evidence>
<organism evidence="7 8">
    <name type="scientific">Tepidibacillus decaturensis</name>
    <dbReference type="NCBI Taxonomy" id="1413211"/>
    <lineage>
        <taxon>Bacteria</taxon>
        <taxon>Bacillati</taxon>
        <taxon>Bacillota</taxon>
        <taxon>Bacilli</taxon>
        <taxon>Bacillales</taxon>
        <taxon>Bacillaceae</taxon>
        <taxon>Tepidibacillus</taxon>
    </lineage>
</organism>
<evidence type="ECO:0000313" key="7">
    <source>
        <dbReference type="EMBL" id="KXG45024.1"/>
    </source>
</evidence>
<dbReference type="HAMAP" id="MF_01813">
    <property type="entry name" value="MenG_UbiE_methyltr"/>
    <property type="match status" value="1"/>
</dbReference>
<dbReference type="STRING" id="1413211.U473_06115"/>
<dbReference type="Pfam" id="PF01209">
    <property type="entry name" value="Ubie_methyltran"/>
    <property type="match status" value="1"/>
</dbReference>
<proteinExistence type="inferred from homology"/>
<dbReference type="InterPro" id="IPR023576">
    <property type="entry name" value="UbiE/COQ5_MeTrFase_CS"/>
</dbReference>
<dbReference type="PANTHER" id="PTHR43591">
    <property type="entry name" value="METHYLTRANSFERASE"/>
    <property type="match status" value="1"/>
</dbReference>
<dbReference type="InterPro" id="IPR029063">
    <property type="entry name" value="SAM-dependent_MTases_sf"/>
</dbReference>
<dbReference type="UniPathway" id="UPA00079">
    <property type="reaction ID" value="UER00169"/>
</dbReference>
<dbReference type="FunFam" id="3.40.50.150:FF:000086">
    <property type="entry name" value="Demethylmenaquinone methyltransferase"/>
    <property type="match status" value="1"/>
</dbReference>
<evidence type="ECO:0000256" key="4">
    <source>
        <dbReference type="ARBA" id="ARBA00022691"/>
    </source>
</evidence>
<evidence type="ECO:0000256" key="5">
    <source>
        <dbReference type="ARBA" id="ARBA00059758"/>
    </source>
</evidence>
<keyword evidence="1 6" id="KW-0474">Menaquinone biosynthesis</keyword>
<dbReference type="EMBL" id="LSKU01000001">
    <property type="protein sequence ID" value="KXG45024.1"/>
    <property type="molecule type" value="Genomic_DNA"/>
</dbReference>
<dbReference type="SUPFAM" id="SSF53335">
    <property type="entry name" value="S-adenosyl-L-methionine-dependent methyltransferases"/>
    <property type="match status" value="1"/>
</dbReference>
<dbReference type="NCBIfam" id="NF001244">
    <property type="entry name" value="PRK00216.1-5"/>
    <property type="match status" value="1"/>
</dbReference>
<dbReference type="OrthoDB" id="9808140at2"/>
<dbReference type="NCBIfam" id="NF001243">
    <property type="entry name" value="PRK00216.1-4"/>
    <property type="match status" value="1"/>
</dbReference>
<dbReference type="PROSITE" id="PS51608">
    <property type="entry name" value="SAM_MT_UBIE"/>
    <property type="match status" value="1"/>
</dbReference>
<dbReference type="Proteomes" id="UP000070352">
    <property type="component" value="Unassembled WGS sequence"/>
</dbReference>
<sequence length="238" mass="27359">MRGKKKEEFVHSVFENIASKYDLMNNLLSFRRHKAWRNFTMKKMKVQQGDKALDVACGTADWTIALAKASKTGRIVGLDFSKNMLKIGKKKVQEQGLDKQIELINGNAMKLPFPDDTFDHATIGFALRNVPDIETVLSEMLRVIKPGGKVVSLELSKPNWPIFRKIYFFYFYKILPWLGKLFANRYEQYAWLPESLTNFPDQQELAAIFEKVGMEKVEVYPLTGGIAALHIGHKKENR</sequence>